<comment type="caution">
    <text evidence="1">The sequence shown here is derived from an EMBL/GenBank/DDBJ whole genome shotgun (WGS) entry which is preliminary data.</text>
</comment>
<sequence>MCEWNPIKYAKSISYKDGEGSCTELAVVGARKNWRRRPETPNFIADVLARNEVRRSRVKDRPRIFIVEERHRQLSVIEQKKIFDRKVVPS</sequence>
<proteinExistence type="predicted"/>
<protein>
    <submittedName>
        <fullName evidence="1">Uncharacterized protein</fullName>
    </submittedName>
</protein>
<dbReference type="AlphaFoldDB" id="A0A5B7EHM2"/>
<keyword evidence="2" id="KW-1185">Reference proteome</keyword>
<dbReference type="EMBL" id="VSRR010002668">
    <property type="protein sequence ID" value="MPC32656.1"/>
    <property type="molecule type" value="Genomic_DNA"/>
</dbReference>
<evidence type="ECO:0000313" key="1">
    <source>
        <dbReference type="EMBL" id="MPC32656.1"/>
    </source>
</evidence>
<organism evidence="1 2">
    <name type="scientific">Portunus trituberculatus</name>
    <name type="common">Swimming crab</name>
    <name type="synonym">Neptunus trituberculatus</name>
    <dbReference type="NCBI Taxonomy" id="210409"/>
    <lineage>
        <taxon>Eukaryota</taxon>
        <taxon>Metazoa</taxon>
        <taxon>Ecdysozoa</taxon>
        <taxon>Arthropoda</taxon>
        <taxon>Crustacea</taxon>
        <taxon>Multicrustacea</taxon>
        <taxon>Malacostraca</taxon>
        <taxon>Eumalacostraca</taxon>
        <taxon>Eucarida</taxon>
        <taxon>Decapoda</taxon>
        <taxon>Pleocyemata</taxon>
        <taxon>Brachyura</taxon>
        <taxon>Eubrachyura</taxon>
        <taxon>Portunoidea</taxon>
        <taxon>Portunidae</taxon>
        <taxon>Portuninae</taxon>
        <taxon>Portunus</taxon>
    </lineage>
</organism>
<reference evidence="1 2" key="1">
    <citation type="submission" date="2019-05" db="EMBL/GenBank/DDBJ databases">
        <title>Another draft genome of Portunus trituberculatus and its Hox gene families provides insights of decapod evolution.</title>
        <authorList>
            <person name="Jeong J.-H."/>
            <person name="Song I."/>
            <person name="Kim S."/>
            <person name="Choi T."/>
            <person name="Kim D."/>
            <person name="Ryu S."/>
            <person name="Kim W."/>
        </authorList>
    </citation>
    <scope>NUCLEOTIDE SEQUENCE [LARGE SCALE GENOMIC DNA]</scope>
    <source>
        <tissue evidence="1">Muscle</tissue>
    </source>
</reference>
<accession>A0A5B7EHM2</accession>
<name>A0A5B7EHM2_PORTR</name>
<evidence type="ECO:0000313" key="2">
    <source>
        <dbReference type="Proteomes" id="UP000324222"/>
    </source>
</evidence>
<gene>
    <name evidence="1" type="ORF">E2C01_025981</name>
</gene>
<dbReference type="Proteomes" id="UP000324222">
    <property type="component" value="Unassembled WGS sequence"/>
</dbReference>